<dbReference type="PROSITE" id="PS50949">
    <property type="entry name" value="HTH_GNTR"/>
    <property type="match status" value="1"/>
</dbReference>
<dbReference type="AlphaFoldDB" id="A0A7Z8JYG1"/>
<dbReference type="PANTHER" id="PTHR44846">
    <property type="entry name" value="MANNOSYL-D-GLYCERATE TRANSPORT/METABOLISM SYSTEM REPRESSOR MNGR-RELATED"/>
    <property type="match status" value="1"/>
</dbReference>
<dbReference type="InterPro" id="IPR050679">
    <property type="entry name" value="Bact_HTH_transcr_reg"/>
</dbReference>
<dbReference type="GO" id="GO:0003700">
    <property type="term" value="F:DNA-binding transcription factor activity"/>
    <property type="evidence" value="ECO:0007669"/>
    <property type="project" value="InterPro"/>
</dbReference>
<organism evidence="6 7">
    <name type="scientific">Cellulomonas hominis</name>
    <dbReference type="NCBI Taxonomy" id="156981"/>
    <lineage>
        <taxon>Bacteria</taxon>
        <taxon>Bacillati</taxon>
        <taxon>Actinomycetota</taxon>
        <taxon>Actinomycetes</taxon>
        <taxon>Micrococcales</taxon>
        <taxon>Cellulomonadaceae</taxon>
        <taxon>Cellulomonas</taxon>
    </lineage>
</organism>
<dbReference type="SMART" id="SM00866">
    <property type="entry name" value="UTRA"/>
    <property type="match status" value="1"/>
</dbReference>
<gene>
    <name evidence="6" type="ORF">FA014_10970</name>
</gene>
<evidence type="ECO:0000256" key="3">
    <source>
        <dbReference type="ARBA" id="ARBA00023163"/>
    </source>
</evidence>
<dbReference type="GO" id="GO:0003677">
    <property type="term" value="F:DNA binding"/>
    <property type="evidence" value="ECO:0007669"/>
    <property type="project" value="UniProtKB-KW"/>
</dbReference>
<feature type="compositionally biased region" description="Low complexity" evidence="4">
    <location>
        <begin position="1"/>
        <end position="15"/>
    </location>
</feature>
<accession>A0A7Z8JYG1</accession>
<feature type="region of interest" description="Disordered" evidence="4">
    <location>
        <begin position="1"/>
        <end position="27"/>
    </location>
</feature>
<feature type="domain" description="HTH gntR-type" evidence="5">
    <location>
        <begin position="31"/>
        <end position="98"/>
    </location>
</feature>
<evidence type="ECO:0000256" key="4">
    <source>
        <dbReference type="SAM" id="MobiDB-lite"/>
    </source>
</evidence>
<dbReference type="SMART" id="SM00345">
    <property type="entry name" value="HTH_GNTR"/>
    <property type="match status" value="1"/>
</dbReference>
<dbReference type="InterPro" id="IPR036388">
    <property type="entry name" value="WH-like_DNA-bd_sf"/>
</dbReference>
<dbReference type="GO" id="GO:0045892">
    <property type="term" value="P:negative regulation of DNA-templated transcription"/>
    <property type="evidence" value="ECO:0007669"/>
    <property type="project" value="TreeGrafter"/>
</dbReference>
<evidence type="ECO:0000313" key="7">
    <source>
        <dbReference type="Proteomes" id="UP000308121"/>
    </source>
</evidence>
<dbReference type="EMBL" id="SZYE01000080">
    <property type="protein sequence ID" value="TKR23476.1"/>
    <property type="molecule type" value="Genomic_DNA"/>
</dbReference>
<dbReference type="Pfam" id="PF07702">
    <property type="entry name" value="UTRA"/>
    <property type="match status" value="1"/>
</dbReference>
<keyword evidence="3" id="KW-0804">Transcription</keyword>
<evidence type="ECO:0000259" key="5">
    <source>
        <dbReference type="PROSITE" id="PS50949"/>
    </source>
</evidence>
<dbReference type="Gene3D" id="3.40.1410.10">
    <property type="entry name" value="Chorismate lyase-like"/>
    <property type="match status" value="1"/>
</dbReference>
<dbReference type="InterPro" id="IPR028978">
    <property type="entry name" value="Chorismate_lyase_/UTRA_dom_sf"/>
</dbReference>
<dbReference type="SUPFAM" id="SSF46785">
    <property type="entry name" value="Winged helix' DNA-binding domain"/>
    <property type="match status" value="1"/>
</dbReference>
<dbReference type="PRINTS" id="PR00035">
    <property type="entry name" value="HTHGNTR"/>
</dbReference>
<comment type="caution">
    <text evidence="6">The sequence shown here is derived from an EMBL/GenBank/DDBJ whole genome shotgun (WGS) entry which is preliminary data.</text>
</comment>
<dbReference type="PANTHER" id="PTHR44846:SF1">
    <property type="entry name" value="MANNOSYL-D-GLYCERATE TRANSPORT_METABOLISM SYSTEM REPRESSOR MNGR-RELATED"/>
    <property type="match status" value="1"/>
</dbReference>
<name>A0A7Z8JYG1_9CELL</name>
<evidence type="ECO:0000256" key="1">
    <source>
        <dbReference type="ARBA" id="ARBA00023015"/>
    </source>
</evidence>
<proteinExistence type="predicted"/>
<dbReference type="SUPFAM" id="SSF64288">
    <property type="entry name" value="Chorismate lyase-like"/>
    <property type="match status" value="1"/>
</dbReference>
<dbReference type="Gene3D" id="1.10.10.10">
    <property type="entry name" value="Winged helix-like DNA-binding domain superfamily/Winged helix DNA-binding domain"/>
    <property type="match status" value="1"/>
</dbReference>
<dbReference type="InterPro" id="IPR011663">
    <property type="entry name" value="UTRA"/>
</dbReference>
<evidence type="ECO:0000256" key="2">
    <source>
        <dbReference type="ARBA" id="ARBA00023125"/>
    </source>
</evidence>
<dbReference type="InterPro" id="IPR000524">
    <property type="entry name" value="Tscrpt_reg_HTH_GntR"/>
</dbReference>
<sequence>MGSAGAAAGRTGRTAVTPLTREVVGTPPPSVPKYAWLKRVLVDHIDRDLAPGDPVPSERELADGLDVSRMTARRALSELVDEGRIRRVPGRGSFVNEPTIRLPIQLTSFTHDMQQRGYTSGARTLEGGLLAADDWLSSVLDVPRGHPVLRIVRLRTADGQPVALERVHLNADAVPGLADVDLADRSLYGVLADRYSIVFDGGRQIITARLVDPGDAVHLDLPEGSPVLHLVRTSTWRGRLLEYTVSAYRGDRYELSSAL</sequence>
<dbReference type="CDD" id="cd07377">
    <property type="entry name" value="WHTH_GntR"/>
    <property type="match status" value="1"/>
</dbReference>
<dbReference type="Proteomes" id="UP000308121">
    <property type="component" value="Unassembled WGS sequence"/>
</dbReference>
<reference evidence="6 7" key="1">
    <citation type="submission" date="2019-05" db="EMBL/GenBank/DDBJ databases">
        <title>Genome sequence of Cellulomonas hominis strain CS1.</title>
        <authorList>
            <person name="Belmont J."/>
            <person name="Maclea K.S."/>
        </authorList>
    </citation>
    <scope>NUCLEOTIDE SEQUENCE [LARGE SCALE GENOMIC DNA]</scope>
    <source>
        <strain evidence="6 7">CS1</strain>
    </source>
</reference>
<protein>
    <submittedName>
        <fullName evidence="6">GntR family transcriptional regulator</fullName>
    </submittedName>
</protein>
<dbReference type="InterPro" id="IPR036390">
    <property type="entry name" value="WH_DNA-bd_sf"/>
</dbReference>
<evidence type="ECO:0000313" key="6">
    <source>
        <dbReference type="EMBL" id="TKR23476.1"/>
    </source>
</evidence>
<dbReference type="Pfam" id="PF00392">
    <property type="entry name" value="GntR"/>
    <property type="match status" value="1"/>
</dbReference>
<dbReference type="OrthoDB" id="7363114at2"/>
<keyword evidence="1" id="KW-0805">Transcription regulation</keyword>
<keyword evidence="2" id="KW-0238">DNA-binding</keyword>